<sequence>MGMDSEGDMFVHSAWHTEPRLSELQGRARSSTHGLTGWGAGMQGVGSPHCLCPHVQKSLGFVPGAGRSRRIAGETIAAIGRELWDTNAGDILKPRQECPYRPKTPTQRSS</sequence>
<feature type="region of interest" description="Disordered" evidence="1">
    <location>
        <begin position="88"/>
        <end position="110"/>
    </location>
</feature>
<proteinExistence type="predicted"/>
<evidence type="ECO:0000313" key="3">
    <source>
        <dbReference type="Proteomes" id="UP001346869"/>
    </source>
</evidence>
<organism evidence="2 3">
    <name type="scientific">Eleginops maclovinus</name>
    <name type="common">Patagonian blennie</name>
    <name type="synonym">Eleginus maclovinus</name>
    <dbReference type="NCBI Taxonomy" id="56733"/>
    <lineage>
        <taxon>Eukaryota</taxon>
        <taxon>Metazoa</taxon>
        <taxon>Chordata</taxon>
        <taxon>Craniata</taxon>
        <taxon>Vertebrata</taxon>
        <taxon>Euteleostomi</taxon>
        <taxon>Actinopterygii</taxon>
        <taxon>Neopterygii</taxon>
        <taxon>Teleostei</taxon>
        <taxon>Neoteleostei</taxon>
        <taxon>Acanthomorphata</taxon>
        <taxon>Eupercaria</taxon>
        <taxon>Perciformes</taxon>
        <taxon>Notothenioidei</taxon>
        <taxon>Eleginopidae</taxon>
        <taxon>Eleginops</taxon>
    </lineage>
</organism>
<accession>A0AAN7X365</accession>
<protein>
    <submittedName>
        <fullName evidence="2">Uncharacterized protein</fullName>
    </submittedName>
</protein>
<dbReference type="Proteomes" id="UP001346869">
    <property type="component" value="Unassembled WGS sequence"/>
</dbReference>
<reference evidence="2 3" key="2">
    <citation type="journal article" date="2023" name="Mol. Biol. Evol.">
        <title>Genomics of Secondarily Temperate Adaptation in the Only Non-Antarctic Icefish.</title>
        <authorList>
            <person name="Rivera-Colon A.G."/>
            <person name="Rayamajhi N."/>
            <person name="Minhas B.F."/>
            <person name="Madrigal G."/>
            <person name="Bilyk K.T."/>
            <person name="Yoon V."/>
            <person name="Hune M."/>
            <person name="Gregory S."/>
            <person name="Cheng C.H.C."/>
            <person name="Catchen J.M."/>
        </authorList>
    </citation>
    <scope>NUCLEOTIDE SEQUENCE [LARGE SCALE GENOMIC DNA]</scope>
    <source>
        <strain evidence="2">JMC-PN-2008</strain>
    </source>
</reference>
<evidence type="ECO:0000313" key="2">
    <source>
        <dbReference type="EMBL" id="KAK5854645.1"/>
    </source>
</evidence>
<comment type="caution">
    <text evidence="2">The sequence shown here is derived from an EMBL/GenBank/DDBJ whole genome shotgun (WGS) entry which is preliminary data.</text>
</comment>
<evidence type="ECO:0000256" key="1">
    <source>
        <dbReference type="SAM" id="MobiDB-lite"/>
    </source>
</evidence>
<gene>
    <name evidence="2" type="ORF">PBY51_004824</name>
</gene>
<reference evidence="2 3" key="1">
    <citation type="journal article" date="2023" name="Genes (Basel)">
        <title>Chromosome-Level Genome Assembly and Circadian Gene Repertoire of the Patagonia Blennie Eleginops maclovinus-The Closest Ancestral Proxy of Antarctic Cryonotothenioids.</title>
        <authorList>
            <person name="Cheng C.C."/>
            <person name="Rivera-Colon A.G."/>
            <person name="Minhas B.F."/>
            <person name="Wilson L."/>
            <person name="Rayamajhi N."/>
            <person name="Vargas-Chacoff L."/>
            <person name="Catchen J.M."/>
        </authorList>
    </citation>
    <scope>NUCLEOTIDE SEQUENCE [LARGE SCALE GENOMIC DNA]</scope>
    <source>
        <strain evidence="2">JMC-PN-2008</strain>
    </source>
</reference>
<keyword evidence="3" id="KW-1185">Reference proteome</keyword>
<dbReference type="EMBL" id="JAUZQC010000018">
    <property type="protein sequence ID" value="KAK5854645.1"/>
    <property type="molecule type" value="Genomic_DNA"/>
</dbReference>
<name>A0AAN7X365_ELEMC</name>
<dbReference type="AlphaFoldDB" id="A0AAN7X365"/>